<protein>
    <submittedName>
        <fullName evidence="1">Uncharacterized protein</fullName>
    </submittedName>
</protein>
<evidence type="ECO:0000313" key="1">
    <source>
        <dbReference type="EMBL" id="MDC0719078.1"/>
    </source>
</evidence>
<proteinExistence type="predicted"/>
<accession>A0ABT5DZP8</accession>
<evidence type="ECO:0000313" key="2">
    <source>
        <dbReference type="Proteomes" id="UP001221686"/>
    </source>
</evidence>
<keyword evidence="2" id="KW-1185">Reference proteome</keyword>
<gene>
    <name evidence="1" type="ORF">POL25_19390</name>
</gene>
<dbReference type="RefSeq" id="WP_272087590.1">
    <property type="nucleotide sequence ID" value="NZ_JAQNDL010000002.1"/>
</dbReference>
<dbReference type="EMBL" id="JAQNDL010000002">
    <property type="protein sequence ID" value="MDC0719078.1"/>
    <property type="molecule type" value="Genomic_DNA"/>
</dbReference>
<dbReference type="Proteomes" id="UP001221686">
    <property type="component" value="Unassembled WGS sequence"/>
</dbReference>
<comment type="caution">
    <text evidence="1">The sequence shown here is derived from an EMBL/GenBank/DDBJ whole genome shotgun (WGS) entry which is preliminary data.</text>
</comment>
<organism evidence="1 2">
    <name type="scientific">Nannocystis bainbridge</name>
    <dbReference type="NCBI Taxonomy" id="2995303"/>
    <lineage>
        <taxon>Bacteria</taxon>
        <taxon>Pseudomonadati</taxon>
        <taxon>Myxococcota</taxon>
        <taxon>Polyangia</taxon>
        <taxon>Nannocystales</taxon>
        <taxon>Nannocystaceae</taxon>
        <taxon>Nannocystis</taxon>
    </lineage>
</organism>
<reference evidence="1 2" key="1">
    <citation type="submission" date="2022-11" db="EMBL/GenBank/DDBJ databases">
        <title>Minimal conservation of predation-associated metabolite biosynthetic gene clusters underscores biosynthetic potential of Myxococcota including descriptions for ten novel species: Archangium lansinium sp. nov., Myxococcus landrumus sp. nov., Nannocystis bai.</title>
        <authorList>
            <person name="Ahearne A."/>
            <person name="Stevens C."/>
            <person name="Dowd S."/>
        </authorList>
    </citation>
    <scope>NUCLEOTIDE SEQUENCE [LARGE SCALE GENOMIC DNA]</scope>
    <source>
        <strain evidence="1 2">BB15-2</strain>
    </source>
</reference>
<sequence length="168" mass="17761">MPRDGSGGYAIDHLATFTGEFLLHTLKREEREMAQRISVKLTGTLTDDENWPWTDETAPVALEGAAVVGGPGQVISLINVDYPCAGDEVRLVVQITGALLGDGTTVQLGATFTLLEGTDCTTTDPEGEPLHITQDVPNLDFANVPVIVPGDGAGSFRGQLTVVNFPVV</sequence>
<name>A0ABT5DZP8_9BACT</name>